<feature type="region of interest" description="Disordered" evidence="1">
    <location>
        <begin position="1"/>
        <end position="36"/>
    </location>
</feature>
<sequence length="404" mass="46743">MKKFMDKYLTNQNGGKTAKAGEPLKNPLYRRKRRERNQHSAKNFLDFVCQDVWHNPENADICFRKMTEVILGQKDGVDAEKAIETQSKFVKQFLLTEDAGSTSNFPGGHKGELDPVQMGQLFRYLHTALACSKAKMEKYKRSCAYVTLVEHLVSLVEEIAKNEKLQTSPTENQILDYAFAVMSSFYPELSFRKRTLKSAIRLCQSSDDRAAMTAMAFINQTINSNLSKKISETNKINSFEDSYLEQEVSNMLVKISKSKKIDWDSRIVYIVRNIDHPSFRMQVIYNFARETTETWRTAKAEANKDYLKMLENMAEALSSEADDPNRRVRKILMSLYTGVLLRESKTEKKISPLKETIQRQSKRLKCTASSPDNKKRRRPTGSINTILKMEDIARVKKIRERWLR</sequence>
<accession>A0A7S4DWP4</accession>
<reference evidence="2" key="1">
    <citation type="submission" date="2021-01" db="EMBL/GenBank/DDBJ databases">
        <authorList>
            <person name="Corre E."/>
            <person name="Pelletier E."/>
            <person name="Niang G."/>
            <person name="Scheremetjew M."/>
            <person name="Finn R."/>
            <person name="Kale V."/>
            <person name="Holt S."/>
            <person name="Cochrane G."/>
            <person name="Meng A."/>
            <person name="Brown T."/>
            <person name="Cohen L."/>
        </authorList>
    </citation>
    <scope>NUCLEOTIDE SEQUENCE</scope>
    <source>
        <strain evidence="2">CCCM811</strain>
    </source>
</reference>
<evidence type="ECO:0000313" key="2">
    <source>
        <dbReference type="EMBL" id="CAE0675108.1"/>
    </source>
</evidence>
<feature type="region of interest" description="Disordered" evidence="1">
    <location>
        <begin position="354"/>
        <end position="381"/>
    </location>
</feature>
<dbReference type="EMBL" id="HBIV01037766">
    <property type="protein sequence ID" value="CAE0675108.1"/>
    <property type="molecule type" value="Transcribed_RNA"/>
</dbReference>
<evidence type="ECO:0000256" key="1">
    <source>
        <dbReference type="SAM" id="MobiDB-lite"/>
    </source>
</evidence>
<gene>
    <name evidence="2" type="ORF">LGLO00237_LOCUS26884</name>
</gene>
<protein>
    <submittedName>
        <fullName evidence="2">Uncharacterized protein</fullName>
    </submittedName>
</protein>
<proteinExistence type="predicted"/>
<dbReference type="AlphaFoldDB" id="A0A7S4DWP4"/>
<organism evidence="2">
    <name type="scientific">Lotharella globosa</name>
    <dbReference type="NCBI Taxonomy" id="91324"/>
    <lineage>
        <taxon>Eukaryota</taxon>
        <taxon>Sar</taxon>
        <taxon>Rhizaria</taxon>
        <taxon>Cercozoa</taxon>
        <taxon>Chlorarachniophyceae</taxon>
        <taxon>Lotharella</taxon>
    </lineage>
</organism>
<name>A0A7S4DWP4_9EUKA</name>